<name>A0A2I4HD32_JUGRE</name>
<evidence type="ECO:0000313" key="16">
    <source>
        <dbReference type="RefSeq" id="XP_018805730.1"/>
    </source>
</evidence>
<proteinExistence type="inferred from homology"/>
<feature type="domain" description="RING-type" evidence="14">
    <location>
        <begin position="113"/>
        <end position="155"/>
    </location>
</feature>
<keyword evidence="8" id="KW-0863">Zinc-finger</keyword>
<dbReference type="RefSeq" id="XP_018805730.1">
    <property type="nucleotide sequence ID" value="XM_018950185.1"/>
</dbReference>
<evidence type="ECO:0000256" key="5">
    <source>
        <dbReference type="ARBA" id="ARBA00022679"/>
    </source>
</evidence>
<comment type="similarity">
    <text evidence="13">Belongs to the RING-type zinc finger family. ATL subfamily.</text>
</comment>
<keyword evidence="9" id="KW-0833">Ubl conjugation pathway</keyword>
<dbReference type="PROSITE" id="PS50089">
    <property type="entry name" value="ZF_RING_2"/>
    <property type="match status" value="1"/>
</dbReference>
<keyword evidence="10" id="KW-0862">Zinc</keyword>
<evidence type="ECO:0000256" key="12">
    <source>
        <dbReference type="ARBA" id="ARBA00023136"/>
    </source>
</evidence>
<evidence type="ECO:0000259" key="14">
    <source>
        <dbReference type="PROSITE" id="PS50089"/>
    </source>
</evidence>
<evidence type="ECO:0000256" key="6">
    <source>
        <dbReference type="ARBA" id="ARBA00022692"/>
    </source>
</evidence>
<dbReference type="GO" id="GO:0061630">
    <property type="term" value="F:ubiquitin protein ligase activity"/>
    <property type="evidence" value="ECO:0007669"/>
    <property type="project" value="UniProtKB-EC"/>
</dbReference>
<evidence type="ECO:0000256" key="4">
    <source>
        <dbReference type="ARBA" id="ARBA00012483"/>
    </source>
</evidence>
<dbReference type="SMART" id="SM00184">
    <property type="entry name" value="RING"/>
    <property type="match status" value="1"/>
</dbReference>
<evidence type="ECO:0000256" key="3">
    <source>
        <dbReference type="ARBA" id="ARBA00004906"/>
    </source>
</evidence>
<dbReference type="Proteomes" id="UP000235220">
    <property type="component" value="Chromosome 14"/>
</dbReference>
<comment type="pathway">
    <text evidence="3">Protein modification; protein ubiquitination.</text>
</comment>
<evidence type="ECO:0000256" key="11">
    <source>
        <dbReference type="ARBA" id="ARBA00022989"/>
    </source>
</evidence>
<dbReference type="GeneID" id="109016064"/>
<dbReference type="OrthoDB" id="8062037at2759"/>
<sequence length="181" mass="19998">MDPPSSMDSYYDPTDQNTDDAFAYSFGFSLVIVAVIITMAMASYYCSRRYSGSETYNRNVSLSTSTTGDIGSSRSVVIEVIGLDEAALHRFPKLLYSQVKLNKAGESTASACCSICLADYRDTDLLRLLPDCGHLFHRKCVDPWLRLHPTCPICRNSPAPTPLSTPLAEVAPLAVRQYRQI</sequence>
<dbReference type="Gramene" id="Jr14_05270_p1">
    <property type="protein sequence ID" value="cds.Jr14_05270_p1"/>
    <property type="gene ID" value="Jr14_05270"/>
</dbReference>
<evidence type="ECO:0000256" key="13">
    <source>
        <dbReference type="ARBA" id="ARBA00024209"/>
    </source>
</evidence>
<dbReference type="InterPro" id="IPR045899">
    <property type="entry name" value="ATL71-like"/>
</dbReference>
<evidence type="ECO:0000313" key="15">
    <source>
        <dbReference type="Proteomes" id="UP000235220"/>
    </source>
</evidence>
<evidence type="ECO:0000256" key="7">
    <source>
        <dbReference type="ARBA" id="ARBA00022723"/>
    </source>
</evidence>
<dbReference type="GO" id="GO:0008270">
    <property type="term" value="F:zinc ion binding"/>
    <property type="evidence" value="ECO:0007669"/>
    <property type="project" value="UniProtKB-KW"/>
</dbReference>
<dbReference type="KEGG" id="jre:109016064"/>
<protein>
    <recommendedName>
        <fullName evidence="4">RING-type E3 ubiquitin transferase</fullName>
        <ecNumber evidence="4">2.3.2.27</ecNumber>
    </recommendedName>
</protein>
<dbReference type="EC" id="2.3.2.27" evidence="4"/>
<dbReference type="SUPFAM" id="SSF57850">
    <property type="entry name" value="RING/U-box"/>
    <property type="match status" value="1"/>
</dbReference>
<dbReference type="FunFam" id="3.30.40.10:FF:000187">
    <property type="entry name" value="E3 ubiquitin-protein ligase ATL6"/>
    <property type="match status" value="1"/>
</dbReference>
<evidence type="ECO:0000256" key="9">
    <source>
        <dbReference type="ARBA" id="ARBA00022786"/>
    </source>
</evidence>
<dbReference type="InterPro" id="IPR001841">
    <property type="entry name" value="Znf_RING"/>
</dbReference>
<comment type="subcellular location">
    <subcellularLocation>
        <location evidence="2">Membrane</location>
        <topology evidence="2">Single-pass membrane protein</topology>
    </subcellularLocation>
</comment>
<dbReference type="PANTHER" id="PTHR46719:SF7">
    <property type="entry name" value="RING-H2 FINGER PROTEIN ATL71-RELATED"/>
    <property type="match status" value="1"/>
</dbReference>
<keyword evidence="5" id="KW-0808">Transferase</keyword>
<evidence type="ECO:0000256" key="2">
    <source>
        <dbReference type="ARBA" id="ARBA00004167"/>
    </source>
</evidence>
<keyword evidence="6" id="KW-0812">Transmembrane</keyword>
<keyword evidence="15" id="KW-1185">Reference proteome</keyword>
<dbReference type="Pfam" id="PF13639">
    <property type="entry name" value="zf-RING_2"/>
    <property type="match status" value="1"/>
</dbReference>
<organism evidence="15 16">
    <name type="scientific">Juglans regia</name>
    <name type="common">English walnut</name>
    <dbReference type="NCBI Taxonomy" id="51240"/>
    <lineage>
        <taxon>Eukaryota</taxon>
        <taxon>Viridiplantae</taxon>
        <taxon>Streptophyta</taxon>
        <taxon>Embryophyta</taxon>
        <taxon>Tracheophyta</taxon>
        <taxon>Spermatophyta</taxon>
        <taxon>Magnoliopsida</taxon>
        <taxon>eudicotyledons</taxon>
        <taxon>Gunneridae</taxon>
        <taxon>Pentapetalae</taxon>
        <taxon>rosids</taxon>
        <taxon>fabids</taxon>
        <taxon>Fagales</taxon>
        <taxon>Juglandaceae</taxon>
        <taxon>Juglans</taxon>
    </lineage>
</organism>
<evidence type="ECO:0000256" key="1">
    <source>
        <dbReference type="ARBA" id="ARBA00000900"/>
    </source>
</evidence>
<dbReference type="PANTHER" id="PTHR46719">
    <property type="entry name" value="TRANSCRIPTION FACTOR C2H2 FAMILY-RELATED"/>
    <property type="match status" value="1"/>
</dbReference>
<comment type="catalytic activity">
    <reaction evidence="1">
        <text>S-ubiquitinyl-[E2 ubiquitin-conjugating enzyme]-L-cysteine + [acceptor protein]-L-lysine = [E2 ubiquitin-conjugating enzyme]-L-cysteine + N(6)-ubiquitinyl-[acceptor protein]-L-lysine.</text>
        <dbReference type="EC" id="2.3.2.27"/>
    </reaction>
</comment>
<reference evidence="16" key="1">
    <citation type="submission" date="2025-08" db="UniProtKB">
        <authorList>
            <consortium name="RefSeq"/>
        </authorList>
    </citation>
    <scope>IDENTIFICATION</scope>
    <source>
        <tissue evidence="16">Leaves</tissue>
    </source>
</reference>
<dbReference type="Gene3D" id="3.30.40.10">
    <property type="entry name" value="Zinc/RING finger domain, C3HC4 (zinc finger)"/>
    <property type="match status" value="1"/>
</dbReference>
<keyword evidence="11" id="KW-1133">Transmembrane helix</keyword>
<evidence type="ECO:0000256" key="8">
    <source>
        <dbReference type="ARBA" id="ARBA00022771"/>
    </source>
</evidence>
<dbReference type="CDD" id="cd16454">
    <property type="entry name" value="RING-H2_PA-TM-RING"/>
    <property type="match status" value="1"/>
</dbReference>
<accession>A0A2I4HD32</accession>
<keyword evidence="12" id="KW-0472">Membrane</keyword>
<dbReference type="InterPro" id="IPR013083">
    <property type="entry name" value="Znf_RING/FYVE/PHD"/>
</dbReference>
<dbReference type="AlphaFoldDB" id="A0A2I4HD32"/>
<gene>
    <name evidence="16" type="primary">LOC109016064</name>
</gene>
<dbReference type="GO" id="GO:0016020">
    <property type="term" value="C:membrane"/>
    <property type="evidence" value="ECO:0007669"/>
    <property type="project" value="UniProtKB-SubCell"/>
</dbReference>
<evidence type="ECO:0000256" key="10">
    <source>
        <dbReference type="ARBA" id="ARBA00022833"/>
    </source>
</evidence>
<keyword evidence="7" id="KW-0479">Metal-binding</keyword>